<keyword evidence="1" id="KW-0472">Membrane</keyword>
<dbReference type="EMBL" id="CP036268">
    <property type="protein sequence ID" value="QDT39638.1"/>
    <property type="molecule type" value="Genomic_DNA"/>
</dbReference>
<proteinExistence type="predicted"/>
<name>A0A517R6X4_9PLAN</name>
<organism evidence="2 3">
    <name type="scientific">Stratiformator vulcanicus</name>
    <dbReference type="NCBI Taxonomy" id="2527980"/>
    <lineage>
        <taxon>Bacteria</taxon>
        <taxon>Pseudomonadati</taxon>
        <taxon>Planctomycetota</taxon>
        <taxon>Planctomycetia</taxon>
        <taxon>Planctomycetales</taxon>
        <taxon>Planctomycetaceae</taxon>
        <taxon>Stratiformator</taxon>
    </lineage>
</organism>
<evidence type="ECO:0000313" key="2">
    <source>
        <dbReference type="EMBL" id="QDT39638.1"/>
    </source>
</evidence>
<dbReference type="Proteomes" id="UP000317318">
    <property type="component" value="Chromosome"/>
</dbReference>
<dbReference type="RefSeq" id="WP_145365763.1">
    <property type="nucleotide sequence ID" value="NZ_CP036268.1"/>
</dbReference>
<accession>A0A517R6X4</accession>
<evidence type="ECO:0000256" key="1">
    <source>
        <dbReference type="SAM" id="Phobius"/>
    </source>
</evidence>
<sequence>MPLIANRVTERDLRDWLDASGYFGRSARVTELELAAISRPGWVQLFRFAVEAKHRETEQWQSIAGFLKDDERSRYEVRVLSDESDRDRLFAAMTDGMIAIGRREKSDIRSALVLFAVFAIAVAAIFAMLRLTI</sequence>
<feature type="transmembrane region" description="Helical" evidence="1">
    <location>
        <begin position="111"/>
        <end position="131"/>
    </location>
</feature>
<keyword evidence="1" id="KW-0812">Transmembrane</keyword>
<dbReference type="AlphaFoldDB" id="A0A517R6X4"/>
<dbReference type="OrthoDB" id="274356at2"/>
<protein>
    <submittedName>
        <fullName evidence="2">Uncharacterized protein</fullName>
    </submittedName>
</protein>
<dbReference type="KEGG" id="svp:Pan189_40470"/>
<gene>
    <name evidence="2" type="ORF">Pan189_40470</name>
</gene>
<reference evidence="2 3" key="1">
    <citation type="submission" date="2019-02" db="EMBL/GenBank/DDBJ databases">
        <title>Deep-cultivation of Planctomycetes and their phenomic and genomic characterization uncovers novel biology.</title>
        <authorList>
            <person name="Wiegand S."/>
            <person name="Jogler M."/>
            <person name="Boedeker C."/>
            <person name="Pinto D."/>
            <person name="Vollmers J."/>
            <person name="Rivas-Marin E."/>
            <person name="Kohn T."/>
            <person name="Peeters S.H."/>
            <person name="Heuer A."/>
            <person name="Rast P."/>
            <person name="Oberbeckmann S."/>
            <person name="Bunk B."/>
            <person name="Jeske O."/>
            <person name="Meyerdierks A."/>
            <person name="Storesund J.E."/>
            <person name="Kallscheuer N."/>
            <person name="Luecker S."/>
            <person name="Lage O.M."/>
            <person name="Pohl T."/>
            <person name="Merkel B.J."/>
            <person name="Hornburger P."/>
            <person name="Mueller R.-W."/>
            <person name="Bruemmer F."/>
            <person name="Labrenz M."/>
            <person name="Spormann A.M."/>
            <person name="Op den Camp H."/>
            <person name="Overmann J."/>
            <person name="Amann R."/>
            <person name="Jetten M.S.M."/>
            <person name="Mascher T."/>
            <person name="Medema M.H."/>
            <person name="Devos D.P."/>
            <person name="Kaster A.-K."/>
            <person name="Ovreas L."/>
            <person name="Rohde M."/>
            <person name="Galperin M.Y."/>
            <person name="Jogler C."/>
        </authorList>
    </citation>
    <scope>NUCLEOTIDE SEQUENCE [LARGE SCALE GENOMIC DNA]</scope>
    <source>
        <strain evidence="2 3">Pan189</strain>
    </source>
</reference>
<keyword evidence="1" id="KW-1133">Transmembrane helix</keyword>
<evidence type="ECO:0000313" key="3">
    <source>
        <dbReference type="Proteomes" id="UP000317318"/>
    </source>
</evidence>
<keyword evidence="3" id="KW-1185">Reference proteome</keyword>